<comment type="caution">
    <text evidence="10">The sequence shown here is derived from an EMBL/GenBank/DDBJ whole genome shotgun (WGS) entry which is preliminary data.</text>
</comment>
<dbReference type="SUPFAM" id="SSF49879">
    <property type="entry name" value="SMAD/FHA domain"/>
    <property type="match status" value="1"/>
</dbReference>
<comment type="subcellular location">
    <subcellularLocation>
        <location evidence="1">Cell membrane</location>
        <topology evidence="1">Multi-pass membrane protein</topology>
    </subcellularLocation>
</comment>
<feature type="region of interest" description="Disordered" evidence="7">
    <location>
        <begin position="337"/>
        <end position="376"/>
    </location>
</feature>
<dbReference type="InterPro" id="IPR051791">
    <property type="entry name" value="Pra-immunoreactive"/>
</dbReference>
<gene>
    <name evidence="10" type="ORF">Cch01nite_29550</name>
</gene>
<feature type="compositionally biased region" description="Pro residues" evidence="7">
    <location>
        <begin position="337"/>
        <end position="349"/>
    </location>
</feature>
<evidence type="ECO:0000259" key="9">
    <source>
        <dbReference type="PROSITE" id="PS50006"/>
    </source>
</evidence>
<dbReference type="PROSITE" id="PS50006">
    <property type="entry name" value="FHA_DOMAIN"/>
    <property type="match status" value="1"/>
</dbReference>
<evidence type="ECO:0000256" key="8">
    <source>
        <dbReference type="SAM" id="Phobius"/>
    </source>
</evidence>
<dbReference type="PANTHER" id="PTHR36115:SF6">
    <property type="entry name" value="PROLINE-RICH ANTIGEN HOMOLOG"/>
    <property type="match status" value="1"/>
</dbReference>
<reference evidence="10" key="1">
    <citation type="submission" date="2021-01" db="EMBL/GenBank/DDBJ databases">
        <title>Whole genome shotgun sequence of Cellulomonas chitinilytica NBRC 110799.</title>
        <authorList>
            <person name="Komaki H."/>
            <person name="Tamura T."/>
        </authorList>
    </citation>
    <scope>NUCLEOTIDE SEQUENCE</scope>
    <source>
        <strain evidence="10">NBRC 110799</strain>
    </source>
</reference>
<evidence type="ECO:0000256" key="2">
    <source>
        <dbReference type="ARBA" id="ARBA00022475"/>
    </source>
</evidence>
<keyword evidence="2" id="KW-1003">Cell membrane</keyword>
<keyword evidence="6 8" id="KW-0472">Membrane</keyword>
<dbReference type="CDD" id="cd00060">
    <property type="entry name" value="FHA"/>
    <property type="match status" value="1"/>
</dbReference>
<organism evidence="10 11">
    <name type="scientific">Cellulomonas chitinilytica</name>
    <dbReference type="NCBI Taxonomy" id="398759"/>
    <lineage>
        <taxon>Bacteria</taxon>
        <taxon>Bacillati</taxon>
        <taxon>Actinomycetota</taxon>
        <taxon>Actinomycetes</taxon>
        <taxon>Micrococcales</taxon>
        <taxon>Cellulomonadaceae</taxon>
        <taxon>Cellulomonas</taxon>
    </lineage>
</organism>
<sequence length="504" mass="50092">MNRDREATTVSTRSSDVGRATAAVVAPGSVAPIGRRVLAYAVDATLLLLASVVGFLIARAGAPDGAPVPTLLPLVLCLAVGVGQWLTESFTGATAGNALLGIRTVSVQTGQPAGLVPILVRQLVVGAGALACVVGQWVVIASGVWDTSPSQRGWHDKAAGTLVLRAGSVSTAARGVPGPAAWDDAVARVVGGPGGAASGSPRPPVSSAPPVPAVQPVPVALVPISRVPGAPPPVTAPAPEPDAPVPAAPVPAALVPDAPVPDALVPAAPVPDAPVPDALVPAAPVAAAPAPGPDAPAPAPVIEVPGDLRPAVLERPLAPEVIAAPDLSAPAPIEVAPPPAALIQGPPPVVRSRRDLRLDDGPPAADPPAGRPSLPDLGELELTRMRESAPAAPARAPVARLVFDTGERLDVVGDGLVGRSPAAEDGVVHVVAIDDPERSISKVHLAFGPTPDGGVWVMDRGSTNGTVLVARDGTGVVLPAGARVAAPAGSTIRFGQRSVRVDRA</sequence>
<keyword evidence="3" id="KW-0597">Phosphoprotein</keyword>
<proteinExistence type="predicted"/>
<keyword evidence="4 8" id="KW-0812">Transmembrane</keyword>
<feature type="transmembrane region" description="Helical" evidence="8">
    <location>
        <begin position="70"/>
        <end position="87"/>
    </location>
</feature>
<evidence type="ECO:0000256" key="7">
    <source>
        <dbReference type="SAM" id="MobiDB-lite"/>
    </source>
</evidence>
<feature type="transmembrane region" description="Helical" evidence="8">
    <location>
        <begin position="37"/>
        <end position="58"/>
    </location>
</feature>
<feature type="domain" description="FHA" evidence="9">
    <location>
        <begin position="415"/>
        <end position="468"/>
    </location>
</feature>
<dbReference type="Proteomes" id="UP000632740">
    <property type="component" value="Unassembled WGS sequence"/>
</dbReference>
<dbReference type="PANTHER" id="PTHR36115">
    <property type="entry name" value="PROLINE-RICH ANTIGEN HOMOLOG-RELATED"/>
    <property type="match status" value="1"/>
</dbReference>
<evidence type="ECO:0000256" key="6">
    <source>
        <dbReference type="ARBA" id="ARBA00023136"/>
    </source>
</evidence>
<dbReference type="GO" id="GO:0005886">
    <property type="term" value="C:plasma membrane"/>
    <property type="evidence" value="ECO:0007669"/>
    <property type="project" value="UniProtKB-SubCell"/>
</dbReference>
<evidence type="ECO:0000256" key="5">
    <source>
        <dbReference type="ARBA" id="ARBA00022989"/>
    </source>
</evidence>
<accession>A0A919P5Z0</accession>
<dbReference type="AlphaFoldDB" id="A0A919P5Z0"/>
<evidence type="ECO:0000256" key="4">
    <source>
        <dbReference type="ARBA" id="ARBA00022692"/>
    </source>
</evidence>
<dbReference type="InterPro" id="IPR000253">
    <property type="entry name" value="FHA_dom"/>
</dbReference>
<dbReference type="InterPro" id="IPR008984">
    <property type="entry name" value="SMAD_FHA_dom_sf"/>
</dbReference>
<dbReference type="EMBL" id="BONK01000010">
    <property type="protein sequence ID" value="GIG22231.1"/>
    <property type="molecule type" value="Genomic_DNA"/>
</dbReference>
<keyword evidence="5 8" id="KW-1133">Transmembrane helix</keyword>
<feature type="transmembrane region" description="Helical" evidence="8">
    <location>
        <begin position="123"/>
        <end position="145"/>
    </location>
</feature>
<dbReference type="Pfam" id="PF06271">
    <property type="entry name" value="RDD"/>
    <property type="match status" value="1"/>
</dbReference>
<protein>
    <recommendedName>
        <fullName evidence="9">FHA domain-containing protein</fullName>
    </recommendedName>
</protein>
<evidence type="ECO:0000256" key="1">
    <source>
        <dbReference type="ARBA" id="ARBA00004651"/>
    </source>
</evidence>
<name>A0A919P5Z0_9CELL</name>
<evidence type="ECO:0000313" key="10">
    <source>
        <dbReference type="EMBL" id="GIG22231.1"/>
    </source>
</evidence>
<dbReference type="Pfam" id="PF00498">
    <property type="entry name" value="FHA"/>
    <property type="match status" value="1"/>
</dbReference>
<keyword evidence="11" id="KW-1185">Reference proteome</keyword>
<evidence type="ECO:0000256" key="3">
    <source>
        <dbReference type="ARBA" id="ARBA00022553"/>
    </source>
</evidence>
<dbReference type="InterPro" id="IPR010432">
    <property type="entry name" value="RDD"/>
</dbReference>
<evidence type="ECO:0000313" key="11">
    <source>
        <dbReference type="Proteomes" id="UP000632740"/>
    </source>
</evidence>
<dbReference type="Gene3D" id="2.60.200.20">
    <property type="match status" value="1"/>
</dbReference>